<keyword evidence="2" id="KW-1185">Reference proteome</keyword>
<dbReference type="EMBL" id="JAJSOF020000040">
    <property type="protein sequence ID" value="KAJ4426401.1"/>
    <property type="molecule type" value="Genomic_DNA"/>
</dbReference>
<proteinExistence type="predicted"/>
<evidence type="ECO:0008006" key="3">
    <source>
        <dbReference type="Google" id="ProtNLM"/>
    </source>
</evidence>
<evidence type="ECO:0000313" key="1">
    <source>
        <dbReference type="EMBL" id="KAJ4426401.1"/>
    </source>
</evidence>
<evidence type="ECO:0000313" key="2">
    <source>
        <dbReference type="Proteomes" id="UP001148838"/>
    </source>
</evidence>
<organism evidence="1 2">
    <name type="scientific">Periplaneta americana</name>
    <name type="common">American cockroach</name>
    <name type="synonym">Blatta americana</name>
    <dbReference type="NCBI Taxonomy" id="6978"/>
    <lineage>
        <taxon>Eukaryota</taxon>
        <taxon>Metazoa</taxon>
        <taxon>Ecdysozoa</taxon>
        <taxon>Arthropoda</taxon>
        <taxon>Hexapoda</taxon>
        <taxon>Insecta</taxon>
        <taxon>Pterygota</taxon>
        <taxon>Neoptera</taxon>
        <taxon>Polyneoptera</taxon>
        <taxon>Dictyoptera</taxon>
        <taxon>Blattodea</taxon>
        <taxon>Blattoidea</taxon>
        <taxon>Blattidae</taxon>
        <taxon>Blattinae</taxon>
        <taxon>Periplaneta</taxon>
    </lineage>
</organism>
<dbReference type="Proteomes" id="UP001148838">
    <property type="component" value="Unassembled WGS sequence"/>
</dbReference>
<gene>
    <name evidence="1" type="ORF">ANN_27215</name>
</gene>
<dbReference type="InterPro" id="IPR052709">
    <property type="entry name" value="Transposase-MT_Hybrid"/>
</dbReference>
<protein>
    <recommendedName>
        <fullName evidence="3">Mos1 transposase HTH domain-containing protein</fullName>
    </recommendedName>
</protein>
<dbReference type="PANTHER" id="PTHR46060">
    <property type="entry name" value="MARINER MOS1 TRANSPOSASE-LIKE PROTEIN"/>
    <property type="match status" value="1"/>
</dbReference>
<accession>A0ABQ8RXE5</accession>
<reference evidence="1 2" key="1">
    <citation type="journal article" date="2022" name="Allergy">
        <title>Genome assembly and annotation of Periplaneta americana reveal a comprehensive cockroach allergen profile.</title>
        <authorList>
            <person name="Wang L."/>
            <person name="Xiong Q."/>
            <person name="Saelim N."/>
            <person name="Wang L."/>
            <person name="Nong W."/>
            <person name="Wan A.T."/>
            <person name="Shi M."/>
            <person name="Liu X."/>
            <person name="Cao Q."/>
            <person name="Hui J.H.L."/>
            <person name="Sookrung N."/>
            <person name="Leung T.F."/>
            <person name="Tungtrongchitr A."/>
            <person name="Tsui S.K.W."/>
        </authorList>
    </citation>
    <scope>NUCLEOTIDE SEQUENCE [LARGE SCALE GENOMIC DNA]</scope>
    <source>
        <strain evidence="1">PWHHKU_190912</strain>
    </source>
</reference>
<comment type="caution">
    <text evidence="1">The sequence shown here is derived from an EMBL/GenBank/DDBJ whole genome shotgun (WGS) entry which is preliminary data.</text>
</comment>
<dbReference type="PANTHER" id="PTHR46060:SF1">
    <property type="entry name" value="MARINER MOS1 TRANSPOSASE-LIKE PROTEIN"/>
    <property type="match status" value="1"/>
</dbReference>
<name>A0ABQ8RXE5_PERAM</name>
<sequence>MVLLTAHDIIGANFIAATAAARPCHEGLVETCGETALPYTTVARWVRVFNEGRESLANVTRPGRPSVSDEQVQAVAVLLDTDRSQTIRLSHTTVLHILKNRLRMRKIASLWVPHDLMEAQLWIRYNAALPHLERYGRDGDTVLRRIITFDKTWARLYEPLLKRQSNK</sequence>